<gene>
    <name evidence="1" type="ORF">I7I52_09726</name>
</gene>
<sequence length="77" mass="8788">MYVCLSKAVLSLYPREVVHHLSLYMLILALWSGTRRKQRTANSLSDPRGLISCYSHIYFPAAAFKHLPSQVRPGLEE</sequence>
<comment type="caution">
    <text evidence="1">The sequence shown here is derived from an EMBL/GenBank/DDBJ whole genome shotgun (WGS) entry which is preliminary data.</text>
</comment>
<dbReference type="EMBL" id="JAEVHI010000002">
    <property type="protein sequence ID" value="KAG5299420.1"/>
    <property type="molecule type" value="Genomic_DNA"/>
</dbReference>
<dbReference type="AlphaFoldDB" id="A0A8H8D2P6"/>
<organism evidence="1 2">
    <name type="scientific">Ajellomyces capsulatus</name>
    <name type="common">Darling's disease fungus</name>
    <name type="synonym">Histoplasma capsulatum</name>
    <dbReference type="NCBI Taxonomy" id="5037"/>
    <lineage>
        <taxon>Eukaryota</taxon>
        <taxon>Fungi</taxon>
        <taxon>Dikarya</taxon>
        <taxon>Ascomycota</taxon>
        <taxon>Pezizomycotina</taxon>
        <taxon>Eurotiomycetes</taxon>
        <taxon>Eurotiomycetidae</taxon>
        <taxon>Onygenales</taxon>
        <taxon>Ajellomycetaceae</taxon>
        <taxon>Histoplasma</taxon>
    </lineage>
</organism>
<name>A0A8H8D2P6_AJECA</name>
<reference evidence="1 2" key="1">
    <citation type="submission" date="2021-01" db="EMBL/GenBank/DDBJ databases">
        <title>Chromosome-level genome assembly of a human fungal pathogen reveals clustering of transcriptionally co-regulated genes.</title>
        <authorList>
            <person name="Voorhies M."/>
            <person name="Cohen S."/>
            <person name="Shea T.P."/>
            <person name="Petrus S."/>
            <person name="Munoz J.F."/>
            <person name="Poplawski S."/>
            <person name="Goldman W.E."/>
            <person name="Michael T."/>
            <person name="Cuomo C.A."/>
            <person name="Sil A."/>
            <person name="Beyhan S."/>
        </authorList>
    </citation>
    <scope>NUCLEOTIDE SEQUENCE [LARGE SCALE GENOMIC DNA]</scope>
    <source>
        <strain evidence="1 2">G184AR</strain>
    </source>
</reference>
<protein>
    <submittedName>
        <fullName evidence="1">Uncharacterized protein</fullName>
    </submittedName>
</protein>
<dbReference type="Proteomes" id="UP000670092">
    <property type="component" value="Unassembled WGS sequence"/>
</dbReference>
<evidence type="ECO:0000313" key="2">
    <source>
        <dbReference type="Proteomes" id="UP000670092"/>
    </source>
</evidence>
<evidence type="ECO:0000313" key="1">
    <source>
        <dbReference type="EMBL" id="KAG5299420.1"/>
    </source>
</evidence>
<dbReference type="VEuPathDB" id="FungiDB:I7I52_09726"/>
<proteinExistence type="predicted"/>
<accession>A0A8H8D2P6</accession>